<protein>
    <submittedName>
        <fullName evidence="1">Uncharacterized protein</fullName>
    </submittedName>
</protein>
<evidence type="ECO:0000313" key="1">
    <source>
        <dbReference type="EMBL" id="QJA44993.1"/>
    </source>
</evidence>
<reference evidence="1" key="1">
    <citation type="submission" date="2020-03" db="EMBL/GenBank/DDBJ databases">
        <title>The deep terrestrial virosphere.</title>
        <authorList>
            <person name="Holmfeldt K."/>
            <person name="Nilsson E."/>
            <person name="Simone D."/>
            <person name="Lopez-Fernandez M."/>
            <person name="Wu X."/>
            <person name="de Brujin I."/>
            <person name="Lundin D."/>
            <person name="Andersson A."/>
            <person name="Bertilsson S."/>
            <person name="Dopson M."/>
        </authorList>
    </citation>
    <scope>NUCLEOTIDE SEQUENCE</scope>
    <source>
        <strain evidence="1">TM448A00171</strain>
        <strain evidence="2">TM448B00200</strain>
    </source>
</reference>
<organism evidence="1">
    <name type="scientific">viral metagenome</name>
    <dbReference type="NCBI Taxonomy" id="1070528"/>
    <lineage>
        <taxon>unclassified sequences</taxon>
        <taxon>metagenomes</taxon>
        <taxon>organismal metagenomes</taxon>
    </lineage>
</organism>
<dbReference type="EMBL" id="MT143984">
    <property type="protein sequence ID" value="QJA44993.1"/>
    <property type="molecule type" value="Genomic_DNA"/>
</dbReference>
<sequence length="55" mass="6768">MELVKGIWEWLCYKVRKAKAKPMRWLAYLIQAKITAWKTKDEYHDQKKYYGTKDD</sequence>
<dbReference type="EMBL" id="MT144599">
    <property type="protein sequence ID" value="QJH94305.1"/>
    <property type="molecule type" value="Genomic_DNA"/>
</dbReference>
<accession>A0A6H1ZAR2</accession>
<proteinExistence type="predicted"/>
<name>A0A6H1ZAR2_9ZZZZ</name>
<evidence type="ECO:0000313" key="2">
    <source>
        <dbReference type="EMBL" id="QJH94305.1"/>
    </source>
</evidence>
<dbReference type="AlphaFoldDB" id="A0A6H1ZAR2"/>
<gene>
    <name evidence="1" type="ORF">TM448A00171_0012</name>
    <name evidence="2" type="ORF">TM448B00200_0012</name>
</gene>